<dbReference type="SFLD" id="SFLDG01082">
    <property type="entry name" value="B12-binding_domain_containing"/>
    <property type="match status" value="1"/>
</dbReference>
<dbReference type="NCBIfam" id="TIGR00089">
    <property type="entry name" value="MiaB/RimO family radical SAM methylthiotransferase"/>
    <property type="match status" value="1"/>
</dbReference>
<dbReference type="GO" id="GO:0005829">
    <property type="term" value="C:cytosol"/>
    <property type="evidence" value="ECO:0007669"/>
    <property type="project" value="TreeGrafter"/>
</dbReference>
<evidence type="ECO:0000256" key="9">
    <source>
        <dbReference type="ARBA" id="ARBA00051425"/>
    </source>
</evidence>
<evidence type="ECO:0000256" key="3">
    <source>
        <dbReference type="ARBA" id="ARBA00022679"/>
    </source>
</evidence>
<dbReference type="EC" id="2.8.4.3" evidence="8 13"/>
<dbReference type="Gene3D" id="3.40.50.12160">
    <property type="entry name" value="Methylthiotransferase, N-terminal domain"/>
    <property type="match status" value="1"/>
</dbReference>
<dbReference type="SFLD" id="SFLDS00029">
    <property type="entry name" value="Radical_SAM"/>
    <property type="match status" value="1"/>
</dbReference>
<comment type="function">
    <text evidence="1 13">Catalyzes the methylthiolation of N6-(dimethylallyl)adenosine (i(6)A), leading to the formation of 2-methylthio-N6-(dimethylallyl)adenosine (ms(2)i(6)A) at position 37 in tRNAs that read codons beginning with uridine.</text>
</comment>
<evidence type="ECO:0000256" key="6">
    <source>
        <dbReference type="ARBA" id="ARBA00023004"/>
    </source>
</evidence>
<dbReference type="InterPro" id="IPR058240">
    <property type="entry name" value="rSAM_sf"/>
</dbReference>
<dbReference type="InterPro" id="IPR007197">
    <property type="entry name" value="rSAM"/>
</dbReference>
<dbReference type="InterPro" id="IPR002792">
    <property type="entry name" value="TRAM_dom"/>
</dbReference>
<dbReference type="CDD" id="cd01335">
    <property type="entry name" value="Radical_SAM"/>
    <property type="match status" value="1"/>
</dbReference>
<keyword evidence="3 13" id="KW-0808">Transferase</keyword>
<proteinExistence type="inferred from homology"/>
<dbReference type="Gene3D" id="3.80.30.20">
    <property type="entry name" value="tm_1862 like domain"/>
    <property type="match status" value="1"/>
</dbReference>
<evidence type="ECO:0000256" key="4">
    <source>
        <dbReference type="ARBA" id="ARBA00022691"/>
    </source>
</evidence>
<evidence type="ECO:0000256" key="10">
    <source>
        <dbReference type="ARBA" id="ARBA00068570"/>
    </source>
</evidence>
<keyword evidence="18" id="KW-1185">Reference proteome</keyword>
<dbReference type="FunFam" id="3.80.30.20:FF:000001">
    <property type="entry name" value="tRNA-2-methylthio-N(6)-dimethylallyladenosine synthase 2"/>
    <property type="match status" value="1"/>
</dbReference>
<feature type="domain" description="MTTase N-terminal" evidence="15">
    <location>
        <begin position="49"/>
        <end position="166"/>
    </location>
</feature>
<dbReference type="InterPro" id="IPR023404">
    <property type="entry name" value="rSAM_horseshoe"/>
</dbReference>
<dbReference type="AlphaFoldDB" id="A0A1G5AUQ6"/>
<reference evidence="18" key="1">
    <citation type="submission" date="2016-10" db="EMBL/GenBank/DDBJ databases">
        <authorList>
            <person name="Varghese N."/>
            <person name="Submissions S."/>
        </authorList>
    </citation>
    <scope>NUCLEOTIDE SEQUENCE [LARGE SCALE GENOMIC DNA]</scope>
    <source>
        <strain evidence="18">XBD2006</strain>
    </source>
</reference>
<evidence type="ECO:0000259" key="14">
    <source>
        <dbReference type="PROSITE" id="PS50926"/>
    </source>
</evidence>
<feature type="binding site" evidence="13">
    <location>
        <position position="127"/>
    </location>
    <ligand>
        <name>[4Fe-4S] cluster</name>
        <dbReference type="ChEBI" id="CHEBI:49883"/>
        <label>1</label>
    </ligand>
</feature>
<evidence type="ECO:0000256" key="8">
    <source>
        <dbReference type="ARBA" id="ARBA00033765"/>
    </source>
</evidence>
<keyword evidence="6 13" id="KW-0408">Iron</keyword>
<dbReference type="SMART" id="SM00729">
    <property type="entry name" value="Elp3"/>
    <property type="match status" value="1"/>
</dbReference>
<evidence type="ECO:0000259" key="16">
    <source>
        <dbReference type="PROSITE" id="PS51918"/>
    </source>
</evidence>
<dbReference type="PROSITE" id="PS51449">
    <property type="entry name" value="MTTASE_N"/>
    <property type="match status" value="1"/>
</dbReference>
<comment type="subunit">
    <text evidence="13">Monomer.</text>
</comment>
<dbReference type="InterPro" id="IPR013848">
    <property type="entry name" value="Methylthiotransferase_N"/>
</dbReference>
<dbReference type="FunFam" id="3.40.50.12160:FF:000003">
    <property type="entry name" value="CDK5 regulatory subunit-associated protein 1"/>
    <property type="match status" value="1"/>
</dbReference>
<feature type="binding site" evidence="13">
    <location>
        <position position="93"/>
    </location>
    <ligand>
        <name>[4Fe-4S] cluster</name>
        <dbReference type="ChEBI" id="CHEBI:49883"/>
        <label>1</label>
    </ligand>
</feature>
<keyword evidence="2 13" id="KW-0004">4Fe-4S</keyword>
<keyword evidence="5 13" id="KW-0479">Metal-binding</keyword>
<dbReference type="InterPro" id="IPR006638">
    <property type="entry name" value="Elp3/MiaA/NifB-like_rSAM"/>
</dbReference>
<dbReference type="HAMAP" id="MF_01864">
    <property type="entry name" value="tRNA_metthiotr_MiaB"/>
    <property type="match status" value="1"/>
</dbReference>
<keyword evidence="7 13" id="KW-0411">Iron-sulfur</keyword>
<dbReference type="SFLD" id="SFLDG01061">
    <property type="entry name" value="methylthiotransferase"/>
    <property type="match status" value="1"/>
</dbReference>
<keyword evidence="13" id="KW-0963">Cytoplasm</keyword>
<comment type="similarity">
    <text evidence="13">Belongs to the methylthiotransferase family. MiaB subfamily.</text>
</comment>
<dbReference type="OrthoDB" id="9805215at2"/>
<dbReference type="Proteomes" id="UP000183047">
    <property type="component" value="Unassembled WGS sequence"/>
</dbReference>
<organism evidence="17 18">
    <name type="scientific">Butyrivibrio hungatei</name>
    <dbReference type="NCBI Taxonomy" id="185008"/>
    <lineage>
        <taxon>Bacteria</taxon>
        <taxon>Bacillati</taxon>
        <taxon>Bacillota</taxon>
        <taxon>Clostridia</taxon>
        <taxon>Lachnospirales</taxon>
        <taxon>Lachnospiraceae</taxon>
        <taxon>Butyrivibrio</taxon>
    </lineage>
</organism>
<dbReference type="PANTHER" id="PTHR43020">
    <property type="entry name" value="CDK5 REGULATORY SUBUNIT-ASSOCIATED PROTEIN 1"/>
    <property type="match status" value="1"/>
</dbReference>
<dbReference type="InterPro" id="IPR005839">
    <property type="entry name" value="Methylthiotransferase"/>
</dbReference>
<dbReference type="PROSITE" id="PS01278">
    <property type="entry name" value="MTTASE_RADICAL"/>
    <property type="match status" value="1"/>
</dbReference>
<dbReference type="SUPFAM" id="SSF102114">
    <property type="entry name" value="Radical SAM enzymes"/>
    <property type="match status" value="1"/>
</dbReference>
<protein>
    <recommendedName>
        <fullName evidence="10 13">tRNA-2-methylthio-N(6)-dimethylallyladenosine synthase</fullName>
        <ecNumber evidence="8 13">2.8.4.3</ecNumber>
    </recommendedName>
    <alternativeName>
        <fullName evidence="12 13">(Dimethylallyl)adenosine tRNA methylthiotransferase MiaB</fullName>
    </alternativeName>
    <alternativeName>
        <fullName evidence="11 13">tRNA-i(6)A37 methylthiotransferase</fullName>
    </alternativeName>
</protein>
<evidence type="ECO:0000313" key="17">
    <source>
        <dbReference type="EMBL" id="SCX81632.1"/>
    </source>
</evidence>
<feature type="binding site" evidence="13">
    <location>
        <position position="58"/>
    </location>
    <ligand>
        <name>[4Fe-4S] cluster</name>
        <dbReference type="ChEBI" id="CHEBI:49883"/>
        <label>1</label>
    </ligand>
</feature>
<evidence type="ECO:0000256" key="2">
    <source>
        <dbReference type="ARBA" id="ARBA00022485"/>
    </source>
</evidence>
<dbReference type="GO" id="GO:0051539">
    <property type="term" value="F:4 iron, 4 sulfur cluster binding"/>
    <property type="evidence" value="ECO:0007669"/>
    <property type="project" value="UniProtKB-UniRule"/>
</dbReference>
<evidence type="ECO:0000256" key="12">
    <source>
        <dbReference type="ARBA" id="ARBA00081141"/>
    </source>
</evidence>
<dbReference type="Pfam" id="PF04055">
    <property type="entry name" value="Radical_SAM"/>
    <property type="match status" value="1"/>
</dbReference>
<dbReference type="GO" id="GO:0035597">
    <property type="term" value="F:tRNA-2-methylthio-N(6)-dimethylallyladenosine(37) synthase activity"/>
    <property type="evidence" value="ECO:0007669"/>
    <property type="project" value="UniProtKB-EC"/>
</dbReference>
<dbReference type="EMBL" id="FMUR01000004">
    <property type="protein sequence ID" value="SCX81632.1"/>
    <property type="molecule type" value="Genomic_DNA"/>
</dbReference>
<dbReference type="PANTHER" id="PTHR43020:SF2">
    <property type="entry name" value="MITOCHONDRIAL TRNA METHYLTHIOTRANSFERASE CDK5RAP1"/>
    <property type="match status" value="1"/>
</dbReference>
<dbReference type="STRING" id="185008.bhn_I1317"/>
<dbReference type="PROSITE" id="PS50926">
    <property type="entry name" value="TRAM"/>
    <property type="match status" value="1"/>
</dbReference>
<keyword evidence="13" id="KW-0819">tRNA processing</keyword>
<dbReference type="InterPro" id="IPR038135">
    <property type="entry name" value="Methylthiotransferase_N_sf"/>
</dbReference>
<name>A0A1G5AUQ6_9FIRM</name>
<feature type="domain" description="Radical SAM core" evidence="16">
    <location>
        <begin position="189"/>
        <end position="423"/>
    </location>
</feature>
<evidence type="ECO:0000256" key="7">
    <source>
        <dbReference type="ARBA" id="ARBA00023014"/>
    </source>
</evidence>
<dbReference type="SFLD" id="SFLDF00273">
    <property type="entry name" value="(dimethylallyl)adenosine_tRNA"/>
    <property type="match status" value="1"/>
</dbReference>
<gene>
    <name evidence="13" type="primary">miaB</name>
    <name evidence="17" type="ORF">SAMN02910451_00375</name>
</gene>
<comment type="subcellular location">
    <subcellularLocation>
        <location evidence="13">Cytoplasm</location>
    </subcellularLocation>
</comment>
<keyword evidence="4 13" id="KW-0949">S-adenosyl-L-methionine</keyword>
<evidence type="ECO:0000256" key="11">
    <source>
        <dbReference type="ARBA" id="ARBA00080698"/>
    </source>
</evidence>
<feature type="binding site" evidence="13">
    <location>
        <position position="207"/>
    </location>
    <ligand>
        <name>[4Fe-4S] cluster</name>
        <dbReference type="ChEBI" id="CHEBI:49883"/>
        <label>2</label>
        <note>4Fe-4S-S-AdoMet</note>
    </ligand>
</feature>
<comment type="cofactor">
    <cofactor evidence="13">
        <name>[4Fe-4S] cluster</name>
        <dbReference type="ChEBI" id="CHEBI:49883"/>
    </cofactor>
    <text evidence="13">Binds 2 [4Fe-4S] clusters. One cluster is coordinated with 3 cysteines and an exchangeable S-adenosyl-L-methionine.</text>
</comment>
<evidence type="ECO:0000259" key="15">
    <source>
        <dbReference type="PROSITE" id="PS51449"/>
    </source>
</evidence>
<dbReference type="InterPro" id="IPR006463">
    <property type="entry name" value="MiaB_methiolase"/>
</dbReference>
<dbReference type="RefSeq" id="WP_074461189.1">
    <property type="nucleotide sequence ID" value="NZ_FMUR01000004.1"/>
</dbReference>
<sequence length="489" mass="55938">MAIENTKNISILNANRQDVADEESVRQLEYIEKAKAQVSFLEKELGRKLTACVTTFGCQMNARDSEKLLATLKLVGYEETESEDADFVIYNTCTVRDNADQRVLGRLGQCSNFKKNNPHMKIAICGCMMQEDSSVEKIKKSYRFVDLIFGTHNIYKFAELLYRSLNSDKMIIDIWKETDKIVEDLPVLRKYSFKSGVNIMFGCNNFCTYCIVPYVRGRERSRSPKDIIRECEKLAADGVKEIMLLGQNVNSYGNDFKDGNPDKISFAKLIDEVTKVEGIERVRFMTPHPKDFSDELIDVIANNKKIARHIHLPLQSGNTEILRRMNRKYTKEDYLNLVDKIRTKLPDVAITTDIIVGFPGEKKEDVDDTIDVVKKAAFDNAFTFIYSKRSGTPAATFEDQVPEDVVKENFDRLLKVVQDTAKEQSFKYNGQVQEVLVENVNDHDESLMTGRMSNNTLVHFPGDRELIGKMVKVKITECHGFYFFGEIAE</sequence>
<dbReference type="PROSITE" id="PS51918">
    <property type="entry name" value="RADICAL_SAM"/>
    <property type="match status" value="1"/>
</dbReference>
<dbReference type="GO" id="GO:0046872">
    <property type="term" value="F:metal ion binding"/>
    <property type="evidence" value="ECO:0007669"/>
    <property type="project" value="UniProtKB-KW"/>
</dbReference>
<evidence type="ECO:0000256" key="13">
    <source>
        <dbReference type="HAMAP-Rule" id="MF_01864"/>
    </source>
</evidence>
<comment type="catalytic activity">
    <reaction evidence="9 13">
        <text>N(6)-dimethylallyladenosine(37) in tRNA + (sulfur carrier)-SH + AH2 + 2 S-adenosyl-L-methionine = 2-methylsulfanyl-N(6)-dimethylallyladenosine(37) in tRNA + (sulfur carrier)-H + 5'-deoxyadenosine + L-methionine + A + S-adenosyl-L-homocysteine + 2 H(+)</text>
        <dbReference type="Rhea" id="RHEA:37067"/>
        <dbReference type="Rhea" id="RHEA-COMP:10375"/>
        <dbReference type="Rhea" id="RHEA-COMP:10376"/>
        <dbReference type="Rhea" id="RHEA-COMP:14737"/>
        <dbReference type="Rhea" id="RHEA-COMP:14739"/>
        <dbReference type="ChEBI" id="CHEBI:13193"/>
        <dbReference type="ChEBI" id="CHEBI:15378"/>
        <dbReference type="ChEBI" id="CHEBI:17319"/>
        <dbReference type="ChEBI" id="CHEBI:17499"/>
        <dbReference type="ChEBI" id="CHEBI:29917"/>
        <dbReference type="ChEBI" id="CHEBI:57844"/>
        <dbReference type="ChEBI" id="CHEBI:57856"/>
        <dbReference type="ChEBI" id="CHEBI:59789"/>
        <dbReference type="ChEBI" id="CHEBI:64428"/>
        <dbReference type="ChEBI" id="CHEBI:74415"/>
        <dbReference type="ChEBI" id="CHEBI:74417"/>
        <dbReference type="EC" id="2.8.4.3"/>
    </reaction>
</comment>
<accession>A0A1G5AUQ6</accession>
<evidence type="ECO:0000313" key="18">
    <source>
        <dbReference type="Proteomes" id="UP000183047"/>
    </source>
</evidence>
<dbReference type="NCBIfam" id="TIGR01574">
    <property type="entry name" value="miaB-methiolase"/>
    <property type="match status" value="1"/>
</dbReference>
<feature type="binding site" evidence="13">
    <location>
        <position position="203"/>
    </location>
    <ligand>
        <name>[4Fe-4S] cluster</name>
        <dbReference type="ChEBI" id="CHEBI:49883"/>
        <label>2</label>
        <note>4Fe-4S-S-AdoMet</note>
    </ligand>
</feature>
<feature type="domain" description="TRAM" evidence="14">
    <location>
        <begin position="426"/>
        <end position="489"/>
    </location>
</feature>
<evidence type="ECO:0000256" key="5">
    <source>
        <dbReference type="ARBA" id="ARBA00022723"/>
    </source>
</evidence>
<evidence type="ECO:0000256" key="1">
    <source>
        <dbReference type="ARBA" id="ARBA00003234"/>
    </source>
</evidence>
<feature type="binding site" evidence="13">
    <location>
        <position position="210"/>
    </location>
    <ligand>
        <name>[4Fe-4S] cluster</name>
        <dbReference type="ChEBI" id="CHEBI:49883"/>
        <label>2</label>
        <note>4Fe-4S-S-AdoMet</note>
    </ligand>
</feature>
<dbReference type="InterPro" id="IPR020612">
    <property type="entry name" value="Methylthiotransferase_CS"/>
</dbReference>
<dbReference type="Pfam" id="PF00919">
    <property type="entry name" value="UPF0004"/>
    <property type="match status" value="1"/>
</dbReference>
<dbReference type="Pfam" id="PF01938">
    <property type="entry name" value="TRAM"/>
    <property type="match status" value="1"/>
</dbReference>